<accession>A0ABY7GJF6</accession>
<reference evidence="1" key="1">
    <citation type="submission" date="2022-11" db="EMBL/GenBank/DDBJ databases">
        <title>Methylomonas rapida sp. nov., Carotenoid-Producing Obligate Methanotrophs with High Growth Characteristics and Biotechnological Potential.</title>
        <authorList>
            <person name="Tikhonova E.N."/>
            <person name="Suleimanov R.Z."/>
            <person name="Miroshnikov K."/>
            <person name="Oshkin I.Y."/>
            <person name="Belova S.E."/>
            <person name="Danilova O.V."/>
            <person name="Ashikhmin A."/>
            <person name="Konopkin A."/>
            <person name="But S.Y."/>
            <person name="Khmelenina V.N."/>
            <person name="Kuznetsov N."/>
            <person name="Pimenov N.V."/>
            <person name="Dedysh S.N."/>
        </authorList>
    </citation>
    <scope>NUCLEOTIDE SEQUENCE</scope>
    <source>
        <strain evidence="1">MP1</strain>
    </source>
</reference>
<proteinExistence type="predicted"/>
<organism evidence="1 2">
    <name type="scientific">Methylomonas rapida</name>
    <dbReference type="NCBI Taxonomy" id="2963939"/>
    <lineage>
        <taxon>Bacteria</taxon>
        <taxon>Pseudomonadati</taxon>
        <taxon>Pseudomonadota</taxon>
        <taxon>Gammaproteobacteria</taxon>
        <taxon>Methylococcales</taxon>
        <taxon>Methylococcaceae</taxon>
        <taxon>Methylomonas</taxon>
    </lineage>
</organism>
<evidence type="ECO:0000313" key="1">
    <source>
        <dbReference type="EMBL" id="WAR44896.1"/>
    </source>
</evidence>
<dbReference type="RefSeq" id="WP_255189863.1">
    <property type="nucleotide sequence ID" value="NZ_CP113517.1"/>
</dbReference>
<dbReference type="Proteomes" id="UP001162780">
    <property type="component" value="Chromosome"/>
</dbReference>
<gene>
    <name evidence="1" type="ORF">NM686_021560</name>
</gene>
<sequence length="87" mass="10266">MTKLIEIKRDAWSPSRRIAIIGIGERDYIVDKTPVMIRRMELDRHKIELLMRLPHENFVRHVQAMLDVGRISGFKGVEEACRQCNDY</sequence>
<protein>
    <submittedName>
        <fullName evidence="1">Uncharacterized protein</fullName>
    </submittedName>
</protein>
<name>A0ABY7GJF6_9GAMM</name>
<evidence type="ECO:0000313" key="2">
    <source>
        <dbReference type="Proteomes" id="UP001162780"/>
    </source>
</evidence>
<dbReference type="EMBL" id="CP113517">
    <property type="protein sequence ID" value="WAR44896.1"/>
    <property type="molecule type" value="Genomic_DNA"/>
</dbReference>
<keyword evidence="2" id="KW-1185">Reference proteome</keyword>